<feature type="transmembrane region" description="Helical" evidence="9">
    <location>
        <begin position="12"/>
        <end position="35"/>
    </location>
</feature>
<evidence type="ECO:0000256" key="3">
    <source>
        <dbReference type="ARBA" id="ARBA00016864"/>
    </source>
</evidence>
<evidence type="ECO:0000256" key="6">
    <source>
        <dbReference type="ARBA" id="ARBA00022692"/>
    </source>
</evidence>
<evidence type="ECO:0000256" key="4">
    <source>
        <dbReference type="ARBA" id="ARBA00022448"/>
    </source>
</evidence>
<name>A0A1G1L1V7_9BACT</name>
<evidence type="ECO:0000256" key="5">
    <source>
        <dbReference type="ARBA" id="ARBA00022475"/>
    </source>
</evidence>
<evidence type="ECO:0000256" key="9">
    <source>
        <dbReference type="RuleBase" id="RU363043"/>
    </source>
</evidence>
<proteinExistence type="inferred from homology"/>
<dbReference type="AlphaFoldDB" id="A0A1G1L1V7"/>
<dbReference type="NCBIfam" id="TIGR00974">
    <property type="entry name" value="3a0107s02c"/>
    <property type="match status" value="1"/>
</dbReference>
<feature type="transmembrane region" description="Helical" evidence="9">
    <location>
        <begin position="135"/>
        <end position="158"/>
    </location>
</feature>
<feature type="transmembrane region" description="Helical" evidence="9">
    <location>
        <begin position="102"/>
        <end position="129"/>
    </location>
</feature>
<feature type="transmembrane region" description="Helical" evidence="9">
    <location>
        <begin position="60"/>
        <end position="90"/>
    </location>
</feature>
<dbReference type="Pfam" id="PF00528">
    <property type="entry name" value="BPD_transp_1"/>
    <property type="match status" value="1"/>
</dbReference>
<evidence type="ECO:0000256" key="7">
    <source>
        <dbReference type="ARBA" id="ARBA00022989"/>
    </source>
</evidence>
<feature type="transmembrane region" description="Helical" evidence="9">
    <location>
        <begin position="253"/>
        <end position="273"/>
    </location>
</feature>
<evidence type="ECO:0000313" key="12">
    <source>
        <dbReference type="Proteomes" id="UP000178187"/>
    </source>
</evidence>
<dbReference type="Proteomes" id="UP000178187">
    <property type="component" value="Unassembled WGS sequence"/>
</dbReference>
<keyword evidence="4" id="KW-0813">Transport</keyword>
<dbReference type="GO" id="GO:0005315">
    <property type="term" value="F:phosphate transmembrane transporter activity"/>
    <property type="evidence" value="ECO:0007669"/>
    <property type="project" value="InterPro"/>
</dbReference>
<dbReference type="GO" id="GO:0035435">
    <property type="term" value="P:phosphate ion transmembrane transport"/>
    <property type="evidence" value="ECO:0007669"/>
    <property type="project" value="InterPro"/>
</dbReference>
<sequence length="283" mass="30813">MRISSKTAQKIAFSFLGLAAVIVIVPVIVIFAILIQKGLPAINWQFLTAMPRMGMRAGGIFPAIMGTIYLVLGTIVVALPIGVLAAIYLVEYARRNWWTRMIEVAIVNLAGVPSVVYGLFGMGLFVIFLKFGASILSGSLTLSIMILPVIITASKEALSSVPRSFREASLALGVSKWQTIRYVVLPNALPGILTGTILGISRAAGETAPILFTVAAFYLPRLPKSIFDQCMALPYHLYVLSTQVPNVSQKVQYGTALVLVGLVFILNFFAVVIRSYMRSKKQW</sequence>
<keyword evidence="7 9" id="KW-1133">Transmembrane helix</keyword>
<comment type="caution">
    <text evidence="11">The sequence shown here is derived from an EMBL/GenBank/DDBJ whole genome shotgun (WGS) entry which is preliminary data.</text>
</comment>
<feature type="transmembrane region" description="Helical" evidence="9">
    <location>
        <begin position="179"/>
        <end position="200"/>
    </location>
</feature>
<gene>
    <name evidence="11" type="ORF">A3G33_07750</name>
</gene>
<dbReference type="EMBL" id="MHFR01000014">
    <property type="protein sequence ID" value="OGW99114.1"/>
    <property type="molecule type" value="Genomic_DNA"/>
</dbReference>
<dbReference type="InterPro" id="IPR000515">
    <property type="entry name" value="MetI-like"/>
</dbReference>
<dbReference type="InterPro" id="IPR005672">
    <property type="entry name" value="Phosphate_PstA"/>
</dbReference>
<comment type="subcellular location">
    <subcellularLocation>
        <location evidence="1 9">Cell membrane</location>
        <topology evidence="1 9">Multi-pass membrane protein</topology>
    </subcellularLocation>
</comment>
<dbReference type="Gene3D" id="1.10.3720.10">
    <property type="entry name" value="MetI-like"/>
    <property type="match status" value="1"/>
</dbReference>
<organism evidence="11 12">
    <name type="scientific">Candidatus Danuiimicrobium aquiferis</name>
    <dbReference type="NCBI Taxonomy" id="1801832"/>
    <lineage>
        <taxon>Bacteria</taxon>
        <taxon>Pseudomonadati</taxon>
        <taxon>Candidatus Omnitrophota</taxon>
        <taxon>Candidatus Danuiimicrobium</taxon>
    </lineage>
</organism>
<dbReference type="CDD" id="cd06261">
    <property type="entry name" value="TM_PBP2"/>
    <property type="match status" value="1"/>
</dbReference>
<dbReference type="GO" id="GO:0005886">
    <property type="term" value="C:plasma membrane"/>
    <property type="evidence" value="ECO:0007669"/>
    <property type="project" value="UniProtKB-SubCell"/>
</dbReference>
<evidence type="ECO:0000256" key="8">
    <source>
        <dbReference type="ARBA" id="ARBA00023136"/>
    </source>
</evidence>
<dbReference type="SUPFAM" id="SSF161098">
    <property type="entry name" value="MetI-like"/>
    <property type="match status" value="1"/>
</dbReference>
<reference evidence="11 12" key="1">
    <citation type="journal article" date="2016" name="Nat. Commun.">
        <title>Thousands of microbial genomes shed light on interconnected biogeochemical processes in an aquifer system.</title>
        <authorList>
            <person name="Anantharaman K."/>
            <person name="Brown C.T."/>
            <person name="Hug L.A."/>
            <person name="Sharon I."/>
            <person name="Castelle C.J."/>
            <person name="Probst A.J."/>
            <person name="Thomas B.C."/>
            <person name="Singh A."/>
            <person name="Wilkins M.J."/>
            <person name="Karaoz U."/>
            <person name="Brodie E.L."/>
            <person name="Williams K.H."/>
            <person name="Hubbard S.S."/>
            <person name="Banfield J.F."/>
        </authorList>
    </citation>
    <scope>NUCLEOTIDE SEQUENCE [LARGE SCALE GENOMIC DNA]</scope>
</reference>
<evidence type="ECO:0000256" key="2">
    <source>
        <dbReference type="ARBA" id="ARBA00007069"/>
    </source>
</evidence>
<comment type="similarity">
    <text evidence="2 9">Belongs to the binding-protein-dependent transport system permease family. CysTW subfamily.</text>
</comment>
<keyword evidence="5 9" id="KW-1003">Cell membrane</keyword>
<feature type="domain" description="ABC transmembrane type-1" evidence="10">
    <location>
        <begin position="64"/>
        <end position="270"/>
    </location>
</feature>
<keyword evidence="6 9" id="KW-0812">Transmembrane</keyword>
<protein>
    <recommendedName>
        <fullName evidence="3 9">Phosphate transport system permease protein PstA</fullName>
    </recommendedName>
</protein>
<dbReference type="PROSITE" id="PS50928">
    <property type="entry name" value="ABC_TM1"/>
    <property type="match status" value="1"/>
</dbReference>
<dbReference type="InterPro" id="IPR035906">
    <property type="entry name" value="MetI-like_sf"/>
</dbReference>
<dbReference type="PANTHER" id="PTHR43470:SF3">
    <property type="entry name" value="PHOSPHATE TRANSPORT SYSTEM PERMEASE PROTEIN PSTA-RELATED"/>
    <property type="match status" value="1"/>
</dbReference>
<evidence type="ECO:0000259" key="10">
    <source>
        <dbReference type="PROSITE" id="PS50928"/>
    </source>
</evidence>
<accession>A0A1G1L1V7</accession>
<keyword evidence="8 9" id="KW-0472">Membrane</keyword>
<evidence type="ECO:0000313" key="11">
    <source>
        <dbReference type="EMBL" id="OGW99114.1"/>
    </source>
</evidence>
<dbReference type="PANTHER" id="PTHR43470">
    <property type="entry name" value="PHOSPHATE TRANSPORT SYSTEM PERMEASE PROTEIN PSTA-RELATED"/>
    <property type="match status" value="1"/>
</dbReference>
<evidence type="ECO:0000256" key="1">
    <source>
        <dbReference type="ARBA" id="ARBA00004651"/>
    </source>
</evidence>